<evidence type="ECO:0000313" key="4">
    <source>
        <dbReference type="Proteomes" id="UP001331761"/>
    </source>
</evidence>
<dbReference type="SMART" id="SM00020">
    <property type="entry name" value="Tryp_SPc"/>
    <property type="match status" value="1"/>
</dbReference>
<name>A0AAN8FJZ9_TRICO</name>
<dbReference type="Gene3D" id="2.40.10.10">
    <property type="entry name" value="Trypsin-like serine proteases"/>
    <property type="match status" value="1"/>
</dbReference>
<dbReference type="Proteomes" id="UP001331761">
    <property type="component" value="Unassembled WGS sequence"/>
</dbReference>
<comment type="caution">
    <text evidence="3">The sequence shown here is derived from an EMBL/GenBank/DDBJ whole genome shotgun (WGS) entry which is preliminary data.</text>
</comment>
<organism evidence="3 4">
    <name type="scientific">Trichostrongylus colubriformis</name>
    <name type="common">Black scour worm</name>
    <dbReference type="NCBI Taxonomy" id="6319"/>
    <lineage>
        <taxon>Eukaryota</taxon>
        <taxon>Metazoa</taxon>
        <taxon>Ecdysozoa</taxon>
        <taxon>Nematoda</taxon>
        <taxon>Chromadorea</taxon>
        <taxon>Rhabditida</taxon>
        <taxon>Rhabditina</taxon>
        <taxon>Rhabditomorpha</taxon>
        <taxon>Strongyloidea</taxon>
        <taxon>Trichostrongylidae</taxon>
        <taxon>Trichostrongylus</taxon>
    </lineage>
</organism>
<protein>
    <recommendedName>
        <fullName evidence="2">Peptidase S1 domain-containing protein</fullName>
    </recommendedName>
</protein>
<feature type="domain" description="Peptidase S1" evidence="2">
    <location>
        <begin position="29"/>
        <end position="266"/>
    </location>
</feature>
<dbReference type="InterPro" id="IPR001254">
    <property type="entry name" value="Trypsin_dom"/>
</dbReference>
<dbReference type="EMBL" id="WIXE01017031">
    <property type="protein sequence ID" value="KAK5972103.1"/>
    <property type="molecule type" value="Genomic_DNA"/>
</dbReference>
<sequence length="300" mass="33840">MNLLLLLIFAAMVSCTRRITKEENDIIQVNCGLPKLRKNHHPLEARHKLIDKYPWSVFIQVNSSGTNSSCDGNLISFRHLLTTARKPVLKDIEIFSLYVGSKCRGSGSCAKRHSVTKVWVNEKYLYCSDFHDTAILEFEDDVSIKEASPICLPEKNLKLDKKMKTIVLKSNGSVNDPESRSMKVQKFSEHNEERKLHQIITNRTEEEKSECMEGGGGPLFQLTQWRRNTLVGVRSPSDCKSNSKGGNNTRFADIRYQIDWICATIGVCPANLKTESCDESKGEICGHTFLVLLLNGTDTN</sequence>
<dbReference type="InterPro" id="IPR043504">
    <property type="entry name" value="Peptidase_S1_PA_chymotrypsin"/>
</dbReference>
<evidence type="ECO:0000256" key="1">
    <source>
        <dbReference type="SAM" id="SignalP"/>
    </source>
</evidence>
<reference evidence="3 4" key="1">
    <citation type="submission" date="2019-10" db="EMBL/GenBank/DDBJ databases">
        <title>Assembly and Annotation for the nematode Trichostrongylus colubriformis.</title>
        <authorList>
            <person name="Martin J."/>
        </authorList>
    </citation>
    <scope>NUCLEOTIDE SEQUENCE [LARGE SCALE GENOMIC DNA]</scope>
    <source>
        <strain evidence="3">G859</strain>
        <tissue evidence="3">Whole worm</tissue>
    </source>
</reference>
<dbReference type="SUPFAM" id="SSF50494">
    <property type="entry name" value="Trypsin-like serine proteases"/>
    <property type="match status" value="1"/>
</dbReference>
<dbReference type="AlphaFoldDB" id="A0AAN8FJZ9"/>
<keyword evidence="4" id="KW-1185">Reference proteome</keyword>
<evidence type="ECO:0000313" key="3">
    <source>
        <dbReference type="EMBL" id="KAK5972103.1"/>
    </source>
</evidence>
<proteinExistence type="predicted"/>
<feature type="signal peptide" evidence="1">
    <location>
        <begin position="1"/>
        <end position="18"/>
    </location>
</feature>
<dbReference type="PROSITE" id="PS50240">
    <property type="entry name" value="TRYPSIN_DOM"/>
    <property type="match status" value="1"/>
</dbReference>
<dbReference type="GO" id="GO:0004252">
    <property type="term" value="F:serine-type endopeptidase activity"/>
    <property type="evidence" value="ECO:0007669"/>
    <property type="project" value="InterPro"/>
</dbReference>
<dbReference type="PANTHER" id="PTHR24260">
    <property type="match status" value="1"/>
</dbReference>
<dbReference type="InterPro" id="IPR009003">
    <property type="entry name" value="Peptidase_S1_PA"/>
</dbReference>
<dbReference type="InterPro" id="IPR051333">
    <property type="entry name" value="CLIP_Serine_Protease"/>
</dbReference>
<dbReference type="Pfam" id="PF00089">
    <property type="entry name" value="Trypsin"/>
    <property type="match status" value="1"/>
</dbReference>
<gene>
    <name evidence="3" type="ORF">GCK32_006550</name>
</gene>
<feature type="chain" id="PRO_5042840303" description="Peptidase S1 domain-containing protein" evidence="1">
    <location>
        <begin position="19"/>
        <end position="300"/>
    </location>
</feature>
<dbReference type="PANTHER" id="PTHR24260:SF136">
    <property type="entry name" value="GH08193P-RELATED"/>
    <property type="match status" value="1"/>
</dbReference>
<evidence type="ECO:0000259" key="2">
    <source>
        <dbReference type="PROSITE" id="PS50240"/>
    </source>
</evidence>
<dbReference type="GO" id="GO:0006508">
    <property type="term" value="P:proteolysis"/>
    <property type="evidence" value="ECO:0007669"/>
    <property type="project" value="InterPro"/>
</dbReference>
<keyword evidence="1" id="KW-0732">Signal</keyword>
<accession>A0AAN8FJZ9</accession>